<evidence type="ECO:0000256" key="10">
    <source>
        <dbReference type="PROSITE-ProRule" id="PRU01360"/>
    </source>
</evidence>
<feature type="domain" description="Secretin/TonB short N-terminal" evidence="12">
    <location>
        <begin position="87"/>
        <end position="138"/>
    </location>
</feature>
<keyword evidence="4" id="KW-0406">Ion transport</keyword>
<dbReference type="SMART" id="SM00965">
    <property type="entry name" value="STN"/>
    <property type="match status" value="1"/>
</dbReference>
<dbReference type="SUPFAM" id="SSF56935">
    <property type="entry name" value="Porins"/>
    <property type="match status" value="1"/>
</dbReference>
<evidence type="ECO:0000256" key="11">
    <source>
        <dbReference type="RuleBase" id="RU003357"/>
    </source>
</evidence>
<evidence type="ECO:0000256" key="1">
    <source>
        <dbReference type="ARBA" id="ARBA00004571"/>
    </source>
</evidence>
<dbReference type="InterPro" id="IPR037066">
    <property type="entry name" value="Plug_dom_sf"/>
</dbReference>
<evidence type="ECO:0000256" key="4">
    <source>
        <dbReference type="ARBA" id="ARBA00022496"/>
    </source>
</evidence>
<dbReference type="GO" id="GO:0009279">
    <property type="term" value="C:cell outer membrane"/>
    <property type="evidence" value="ECO:0007669"/>
    <property type="project" value="UniProtKB-SubCell"/>
</dbReference>
<name>A0A5C1I0A4_9SPHI</name>
<dbReference type="EMBL" id="CP043450">
    <property type="protein sequence ID" value="QEM11395.1"/>
    <property type="molecule type" value="Genomic_DNA"/>
</dbReference>
<keyword evidence="3 10" id="KW-1134">Transmembrane beta strand</keyword>
<dbReference type="NCBIfam" id="TIGR04057">
    <property type="entry name" value="SusC_RagA_signa"/>
    <property type="match status" value="1"/>
</dbReference>
<dbReference type="InterPro" id="IPR011662">
    <property type="entry name" value="Secretin/TonB_short_N"/>
</dbReference>
<dbReference type="InterPro" id="IPR012910">
    <property type="entry name" value="Plug_dom"/>
</dbReference>
<dbReference type="PROSITE" id="PS52016">
    <property type="entry name" value="TONB_DEPENDENT_REC_3"/>
    <property type="match status" value="1"/>
</dbReference>
<comment type="similarity">
    <text evidence="10 11">Belongs to the TonB-dependent receptor family.</text>
</comment>
<evidence type="ECO:0000313" key="13">
    <source>
        <dbReference type="EMBL" id="QEM11395.1"/>
    </source>
</evidence>
<gene>
    <name evidence="13" type="ORF">DEO27_015625</name>
</gene>
<dbReference type="InterPro" id="IPR036942">
    <property type="entry name" value="Beta-barrel_TonB_sf"/>
</dbReference>
<keyword evidence="14" id="KW-1185">Reference proteome</keyword>
<dbReference type="InterPro" id="IPR008969">
    <property type="entry name" value="CarboxyPept-like_regulatory"/>
</dbReference>
<evidence type="ECO:0000256" key="6">
    <source>
        <dbReference type="ARBA" id="ARBA00023004"/>
    </source>
</evidence>
<accession>A0A5C1I0A4</accession>
<keyword evidence="5 10" id="KW-0812">Transmembrane</keyword>
<organism evidence="13 14">
    <name type="scientific">Mucilaginibacter rubeus</name>
    <dbReference type="NCBI Taxonomy" id="2027860"/>
    <lineage>
        <taxon>Bacteria</taxon>
        <taxon>Pseudomonadati</taxon>
        <taxon>Bacteroidota</taxon>
        <taxon>Sphingobacteriia</taxon>
        <taxon>Sphingobacteriales</taxon>
        <taxon>Sphingobacteriaceae</taxon>
        <taxon>Mucilaginibacter</taxon>
    </lineage>
</organism>
<dbReference type="InterPro" id="IPR023996">
    <property type="entry name" value="TonB-dep_OMP_SusC/RagA"/>
</dbReference>
<evidence type="ECO:0000256" key="3">
    <source>
        <dbReference type="ARBA" id="ARBA00022452"/>
    </source>
</evidence>
<dbReference type="OrthoDB" id="9768177at2"/>
<dbReference type="Pfam" id="PF07715">
    <property type="entry name" value="Plug"/>
    <property type="match status" value="1"/>
</dbReference>
<evidence type="ECO:0000259" key="12">
    <source>
        <dbReference type="SMART" id="SM00965"/>
    </source>
</evidence>
<evidence type="ECO:0000256" key="7">
    <source>
        <dbReference type="ARBA" id="ARBA00023077"/>
    </source>
</evidence>
<proteinExistence type="inferred from homology"/>
<dbReference type="NCBIfam" id="TIGR04056">
    <property type="entry name" value="OMP_RagA_SusC"/>
    <property type="match status" value="1"/>
</dbReference>
<evidence type="ECO:0000256" key="8">
    <source>
        <dbReference type="ARBA" id="ARBA00023136"/>
    </source>
</evidence>
<keyword evidence="2 10" id="KW-0813">Transport</keyword>
<keyword evidence="13" id="KW-0675">Receptor</keyword>
<dbReference type="Pfam" id="PF00593">
    <property type="entry name" value="TonB_dep_Rec_b-barrel"/>
    <property type="match status" value="1"/>
</dbReference>
<dbReference type="GO" id="GO:0006826">
    <property type="term" value="P:iron ion transport"/>
    <property type="evidence" value="ECO:0007669"/>
    <property type="project" value="UniProtKB-KW"/>
</dbReference>
<dbReference type="KEGG" id="mrub:DEO27_015625"/>
<sequence length="1175" mass="128253">MQFYTLCRRSVHYQPVQTMPAGATPVKYNSGMSRIQSMLIRMKLITLLMLAACLQISAAGYSQNISLSQKQVSLESVFKNIEKQTNYNFFYKLELLSSLNKVSIDVKNVPVTDVLDMVLKNQPVTYKIVDNIIVINATNAAAVQSLKPITVTGTVKDGKGAALPGVTITVKDGKSSAVTDGNGYFKIVVEEQAVLQITSVGYKKQEIPVNGRTVLAITLDDDVSQLNQVVVIGYGKQSREKITDAITTVKGAELNRYSGASFAQQLAGKAAGVVINDASAQPGTDPQIVIRGIGTLTAGRSPLIVVDGFPLSEGSSFNSINPQDIETLDILKDPASAAIYGSRAANGVILLTTKKGSGDKVKVSLDIYSGFQERHDNMKYVDAYQAATYFTEARDWGYVSKDPNNRSINDDRATRVAKGASLRELRLNYLQPYLDGKQGLTNTNWLNEVFRKAPMSSYNLSVSGSSGKTNYYISSNYFKQDGIVINNGLERYSGTIKVESKISKMFTYGVSVNPSFNKEKYFNNNANNSNDVVSDVTISYPFFPAYNADGSVAISQQIKGNTPEDGALGENPVALATKIKNNLNDTRLFGNTYLVFEPLAGLKFKTVLGTDIRSNFYDYYRPSDVGGYRAAAPQPASAIETNGHIYNYITENTVDYSKSIGHHDFDILAGYTFQSENGANTAVTGSGIPDDNITNIAGASAFSLVSSRYQWTQISYLARLQYAYADKYLLSATIRRDGSSRFGDNNKWGNFPSVTAGYILSKEPFFPENKVLTFAKIRASWGSAGNNQIGSYSSKALIGSASANGGVNEYNYNYVFGSTLSPGFAATTTANNNLTWETKNSTDIGIDLAFFQKFNLVADYYKSTTKNLLLNVPIPEQSGFTNSIQNIGKVANHGFEFELSGNNLNAGPFKIGFNANLATNVNKVLALAPGQTQIIQGPASNFITKVGGPVAAMYGYNVIGIYKTQDEINNTPHLAGTLTGDYKVADTNHDGVIDSRDQVSYGTYSPKFTYGFGANIAYKRFELNVAFNGVYGRKIYDNGLATLDDSGEGFSMPSVYYFENRYHPVDNPNGTYAQPNLGNLSSARRLTRAASIFYYKGDYLRLRNAQLAYNLPEALTSKVKISHIRLYCSANNLFTWTKFRGYNPDATSGNVLTDGLSNANYPIARSFIFGANVTF</sequence>
<dbReference type="Pfam" id="PF13715">
    <property type="entry name" value="CarbopepD_reg_2"/>
    <property type="match status" value="1"/>
</dbReference>
<comment type="subcellular location">
    <subcellularLocation>
        <location evidence="1 10">Cell outer membrane</location>
        <topology evidence="1 10">Multi-pass membrane protein</topology>
    </subcellularLocation>
</comment>
<evidence type="ECO:0000313" key="14">
    <source>
        <dbReference type="Proteomes" id="UP000251402"/>
    </source>
</evidence>
<keyword evidence="7 11" id="KW-0798">TonB box</keyword>
<reference evidence="13" key="1">
    <citation type="submission" date="2019-08" db="EMBL/GenBank/DDBJ databases">
        <title>Comparative genome analysis confer to the adaptation heavy metal polluted environment.</title>
        <authorList>
            <person name="Li Y."/>
        </authorList>
    </citation>
    <scope>NUCLEOTIDE SEQUENCE [LARGE SCALE GENOMIC DNA]</scope>
    <source>
        <strain evidence="13">P1</strain>
    </source>
</reference>
<dbReference type="Gene3D" id="2.170.130.10">
    <property type="entry name" value="TonB-dependent receptor, plug domain"/>
    <property type="match status" value="1"/>
</dbReference>
<dbReference type="SUPFAM" id="SSF49464">
    <property type="entry name" value="Carboxypeptidase regulatory domain-like"/>
    <property type="match status" value="1"/>
</dbReference>
<evidence type="ECO:0000256" key="9">
    <source>
        <dbReference type="ARBA" id="ARBA00023237"/>
    </source>
</evidence>
<dbReference type="AlphaFoldDB" id="A0A5C1I0A4"/>
<dbReference type="Gene3D" id="2.60.40.1120">
    <property type="entry name" value="Carboxypeptidase-like, regulatory domain"/>
    <property type="match status" value="1"/>
</dbReference>
<dbReference type="Pfam" id="PF07660">
    <property type="entry name" value="STN"/>
    <property type="match status" value="1"/>
</dbReference>
<protein>
    <submittedName>
        <fullName evidence="13">TonB-dependent receptor</fullName>
    </submittedName>
</protein>
<evidence type="ECO:0000256" key="2">
    <source>
        <dbReference type="ARBA" id="ARBA00022448"/>
    </source>
</evidence>
<evidence type="ECO:0000256" key="5">
    <source>
        <dbReference type="ARBA" id="ARBA00022692"/>
    </source>
</evidence>
<dbReference type="InterPro" id="IPR023997">
    <property type="entry name" value="TonB-dep_OMP_SusC/RagA_CS"/>
</dbReference>
<keyword evidence="6" id="KW-0408">Iron</keyword>
<keyword evidence="8 10" id="KW-0472">Membrane</keyword>
<keyword evidence="4" id="KW-0410">Iron transport</keyword>
<dbReference type="Proteomes" id="UP000251402">
    <property type="component" value="Chromosome"/>
</dbReference>
<keyword evidence="9 10" id="KW-0998">Cell outer membrane</keyword>
<dbReference type="Gene3D" id="2.40.170.20">
    <property type="entry name" value="TonB-dependent receptor, beta-barrel domain"/>
    <property type="match status" value="1"/>
</dbReference>
<dbReference type="InterPro" id="IPR000531">
    <property type="entry name" value="Beta-barrel_TonB"/>
</dbReference>
<dbReference type="InterPro" id="IPR039426">
    <property type="entry name" value="TonB-dep_rcpt-like"/>
</dbReference>